<evidence type="ECO:0000313" key="2">
    <source>
        <dbReference type="Proteomes" id="UP000003423"/>
    </source>
</evidence>
<organism evidence="1 2">
    <name type="scientific">Candidatus Nitrosopumilus salarius BD31</name>
    <dbReference type="NCBI Taxonomy" id="859350"/>
    <lineage>
        <taxon>Archaea</taxon>
        <taxon>Nitrososphaerota</taxon>
        <taxon>Nitrososphaeria</taxon>
        <taxon>Nitrosopumilales</taxon>
        <taxon>Nitrosopumilaceae</taxon>
        <taxon>Nitrosopumilus</taxon>
    </lineage>
</organism>
<dbReference type="AlphaFoldDB" id="I3CZV4"/>
<comment type="caution">
    <text evidence="1">The sequence shown here is derived from an EMBL/GenBank/DDBJ whole genome shotgun (WGS) entry which is preliminary data.</text>
</comment>
<sequence>MRCNICDRSHKNPQKYDLWLESQVCRLCGQFLDLFSWNGNNLGEYWRKNNV</sequence>
<accession>I3CZV4</accession>
<protein>
    <submittedName>
        <fullName evidence="1">Uncharacterized protein</fullName>
    </submittedName>
</protein>
<reference evidence="1 2" key="1">
    <citation type="journal article" date="2012" name="J. Bacteriol.">
        <title>Genome sequence of "Candidatus Nitrosopumilus salaria" BD31, an ammonia-oxidizing archaeon from the San Francisco Bay estuary.</title>
        <authorList>
            <person name="Mosier A.C."/>
            <person name="Allen E.E."/>
            <person name="Kim M."/>
            <person name="Ferriera S."/>
            <person name="Francis C.A."/>
        </authorList>
    </citation>
    <scope>NUCLEOTIDE SEQUENCE [LARGE SCALE GENOMIC DNA]</scope>
    <source>
        <strain evidence="1 2">BD31</strain>
    </source>
</reference>
<proteinExistence type="predicted"/>
<dbReference type="PATRIC" id="fig|859350.6.peg.1912"/>
<dbReference type="EMBL" id="AEXL02000161">
    <property type="protein sequence ID" value="EIJ64997.1"/>
    <property type="molecule type" value="Genomic_DNA"/>
</dbReference>
<dbReference type="Proteomes" id="UP000003423">
    <property type="component" value="Unassembled WGS sequence"/>
</dbReference>
<keyword evidence="2" id="KW-1185">Reference proteome</keyword>
<evidence type="ECO:0000313" key="1">
    <source>
        <dbReference type="EMBL" id="EIJ64997.1"/>
    </source>
</evidence>
<gene>
    <name evidence="1" type="ORF">BD31_I0775</name>
</gene>
<name>I3CZV4_9ARCH</name>